<dbReference type="InterPro" id="IPR000719">
    <property type="entry name" value="Prot_kinase_dom"/>
</dbReference>
<dbReference type="AlphaFoldDB" id="A5C8D6"/>
<evidence type="ECO:0000256" key="10">
    <source>
        <dbReference type="ARBA" id="ARBA00023136"/>
    </source>
</evidence>
<dbReference type="Gene3D" id="1.10.510.10">
    <property type="entry name" value="Transferase(Phosphotransferase) domain 1"/>
    <property type="match status" value="1"/>
</dbReference>
<evidence type="ECO:0000256" key="4">
    <source>
        <dbReference type="ARBA" id="ARBA00022679"/>
    </source>
</evidence>
<reference evidence="15" key="1">
    <citation type="journal article" date="2007" name="PLoS ONE">
        <title>The first genome sequence of an elite grapevine cultivar (Pinot noir Vitis vinifera L.): coping with a highly heterozygous genome.</title>
        <authorList>
            <person name="Velasco R."/>
            <person name="Zharkikh A."/>
            <person name="Troggio M."/>
            <person name="Cartwright D.A."/>
            <person name="Cestaro A."/>
            <person name="Pruss D."/>
            <person name="Pindo M."/>
            <person name="FitzGerald L.M."/>
            <person name="Vezzulli S."/>
            <person name="Reid J."/>
            <person name="Malacarne G."/>
            <person name="Iliev D."/>
            <person name="Coppola G."/>
            <person name="Wardell B."/>
            <person name="Micheletti D."/>
            <person name="Macalma T."/>
            <person name="Facci M."/>
            <person name="Mitchell J.T."/>
            <person name="Perazzolli M."/>
            <person name="Eldredge G."/>
            <person name="Gatto P."/>
            <person name="Oyzerski R."/>
            <person name="Moretto M."/>
            <person name="Gutin N."/>
            <person name="Stefanini M."/>
            <person name="Chen Y."/>
            <person name="Segala C."/>
            <person name="Davenport C."/>
            <person name="Dematte L."/>
            <person name="Mraz A."/>
            <person name="Battilana J."/>
            <person name="Stormo K."/>
            <person name="Costa F."/>
            <person name="Tao Q."/>
            <person name="Si-Ammour A."/>
            <person name="Harkins T."/>
            <person name="Lackey A."/>
            <person name="Perbost C."/>
            <person name="Taillon B."/>
            <person name="Stella A."/>
            <person name="Solovyev V."/>
            <person name="Fawcett J.A."/>
            <person name="Sterck L."/>
            <person name="Vandepoele K."/>
            <person name="Grando S.M."/>
            <person name="Toppo S."/>
            <person name="Moser C."/>
            <person name="Lanchbury J."/>
            <person name="Bogden R."/>
            <person name="Skolnick M."/>
            <person name="Sgaramella V."/>
            <person name="Bhatnagar S.K."/>
            <person name="Fontana P."/>
            <person name="Gutin A."/>
            <person name="Van de Peer Y."/>
            <person name="Salamini F."/>
            <person name="Viola R."/>
        </authorList>
    </citation>
    <scope>NUCLEOTIDE SEQUENCE</scope>
</reference>
<dbReference type="Gene3D" id="3.30.200.20">
    <property type="entry name" value="Phosphorylase Kinase, domain 1"/>
    <property type="match status" value="1"/>
</dbReference>
<evidence type="ECO:0000313" key="15">
    <source>
        <dbReference type="EMBL" id="CAN75400.1"/>
    </source>
</evidence>
<dbReference type="Pfam" id="PF00069">
    <property type="entry name" value="Pkinase"/>
    <property type="match status" value="1"/>
</dbReference>
<keyword evidence="7" id="KW-0418">Kinase</keyword>
<evidence type="ECO:0000256" key="2">
    <source>
        <dbReference type="ARBA" id="ARBA00022527"/>
    </source>
</evidence>
<dbReference type="FunFam" id="1.10.510.10:FF:000146">
    <property type="entry name" value="LRR receptor-like serine/threonine-protein kinase IOS1"/>
    <property type="match status" value="1"/>
</dbReference>
<evidence type="ECO:0000256" key="7">
    <source>
        <dbReference type="ARBA" id="ARBA00022777"/>
    </source>
</evidence>
<keyword evidence="5" id="KW-0812">Transmembrane</keyword>
<dbReference type="InterPro" id="IPR011009">
    <property type="entry name" value="Kinase-like_dom_sf"/>
</dbReference>
<evidence type="ECO:0000256" key="6">
    <source>
        <dbReference type="ARBA" id="ARBA00022741"/>
    </source>
</evidence>
<organism evidence="15">
    <name type="scientific">Vitis vinifera</name>
    <name type="common">Grape</name>
    <dbReference type="NCBI Taxonomy" id="29760"/>
    <lineage>
        <taxon>Eukaryota</taxon>
        <taxon>Viridiplantae</taxon>
        <taxon>Streptophyta</taxon>
        <taxon>Embryophyta</taxon>
        <taxon>Tracheophyta</taxon>
        <taxon>Spermatophyta</taxon>
        <taxon>Magnoliopsida</taxon>
        <taxon>eudicotyledons</taxon>
        <taxon>Gunneridae</taxon>
        <taxon>Pentapetalae</taxon>
        <taxon>rosids</taxon>
        <taxon>Vitales</taxon>
        <taxon>Vitaceae</taxon>
        <taxon>Viteae</taxon>
        <taxon>Vitis</taxon>
    </lineage>
</organism>
<dbReference type="FunFam" id="3.30.200.20:FF:000434">
    <property type="entry name" value="Receptor-like serine/threonine-protein kinase"/>
    <property type="match status" value="1"/>
</dbReference>
<keyword evidence="11" id="KW-0675">Receptor</keyword>
<dbReference type="EMBL" id="AM485882">
    <property type="protein sequence ID" value="CAN75400.1"/>
    <property type="molecule type" value="Genomic_DNA"/>
</dbReference>
<evidence type="ECO:0000256" key="3">
    <source>
        <dbReference type="ARBA" id="ARBA00022553"/>
    </source>
</evidence>
<comment type="similarity">
    <text evidence="13">Belongs to the protein kinase superfamily.</text>
</comment>
<evidence type="ECO:0000256" key="5">
    <source>
        <dbReference type="ARBA" id="ARBA00022692"/>
    </source>
</evidence>
<dbReference type="GO" id="GO:0005524">
    <property type="term" value="F:ATP binding"/>
    <property type="evidence" value="ECO:0007669"/>
    <property type="project" value="UniProtKB-UniRule"/>
</dbReference>
<dbReference type="PANTHER" id="PTHR47989:SF65">
    <property type="entry name" value="PROTEIN KINASE DOMAIN-CONTAINING PROTEIN"/>
    <property type="match status" value="1"/>
</dbReference>
<accession>A5C8D6</accession>
<dbReference type="PROSITE" id="PS50011">
    <property type="entry name" value="PROTEIN_KINASE_DOM"/>
    <property type="match status" value="1"/>
</dbReference>
<gene>
    <name evidence="15" type="ORF">VITISV_004496</name>
</gene>
<dbReference type="PROSITE" id="PS00107">
    <property type="entry name" value="PROTEIN_KINASE_ATP"/>
    <property type="match status" value="1"/>
</dbReference>
<evidence type="ECO:0000259" key="14">
    <source>
        <dbReference type="PROSITE" id="PS50011"/>
    </source>
</evidence>
<dbReference type="PIRSF" id="PIRSF000654">
    <property type="entry name" value="Integrin-linked_kinase"/>
    <property type="match status" value="1"/>
</dbReference>
<proteinExistence type="inferred from homology"/>
<sequence length="347" mass="38952">MVMFTSPMMQSLNSDALLKKATRLSNKDVIGSGGHGTVYRLTVDGSVAFAVKRLNRGSADQDRGFERELEAMGDIKHRNIVTLHGYYTAPHYNLLMYELMPNGSLDAYLHGRLKEKKLLDWPSRYKIAVGAARGIAYLHHDCIPHIIHRDIKSSNILLDQNMEARVSDFGLATLMEPDKTHVSTFVAGTFGYLAPEYFDTGRATAKGDVYSFGVVLLELLTGKRPSDEAFIEEGTRLVTWMVEPSEVRIHPSVLGHAQFWMNMKIFLVHLSLTNDPCMLEQVKAVVLEKKEEHVLDSSLECCSLDEVNNVFSIATMCLESEPSKRPTMAEVLKMLEQIKSDKLVKES</sequence>
<dbReference type="GO" id="GO:0016020">
    <property type="term" value="C:membrane"/>
    <property type="evidence" value="ECO:0007669"/>
    <property type="project" value="UniProtKB-SubCell"/>
</dbReference>
<keyword evidence="6 12" id="KW-0547">Nucleotide-binding</keyword>
<comment type="subcellular location">
    <subcellularLocation>
        <location evidence="1">Membrane</location>
        <topology evidence="1">Single-pass membrane protein</topology>
    </subcellularLocation>
</comment>
<evidence type="ECO:0000256" key="9">
    <source>
        <dbReference type="ARBA" id="ARBA00022989"/>
    </source>
</evidence>
<dbReference type="PANTHER" id="PTHR47989">
    <property type="entry name" value="OS01G0750732 PROTEIN"/>
    <property type="match status" value="1"/>
</dbReference>
<protein>
    <recommendedName>
        <fullName evidence="14">Protein kinase domain-containing protein</fullName>
    </recommendedName>
</protein>
<dbReference type="SMART" id="SM00220">
    <property type="entry name" value="S_TKc"/>
    <property type="match status" value="1"/>
</dbReference>
<evidence type="ECO:0000256" key="11">
    <source>
        <dbReference type="ARBA" id="ARBA00023170"/>
    </source>
</evidence>
<evidence type="ECO:0000256" key="12">
    <source>
        <dbReference type="PROSITE-ProRule" id="PRU10141"/>
    </source>
</evidence>
<dbReference type="GO" id="GO:0004674">
    <property type="term" value="F:protein serine/threonine kinase activity"/>
    <property type="evidence" value="ECO:0007669"/>
    <property type="project" value="UniProtKB-KW"/>
</dbReference>
<evidence type="ECO:0000256" key="8">
    <source>
        <dbReference type="ARBA" id="ARBA00022840"/>
    </source>
</evidence>
<dbReference type="PROSITE" id="PS00108">
    <property type="entry name" value="PROTEIN_KINASE_ST"/>
    <property type="match status" value="1"/>
</dbReference>
<keyword evidence="2 13" id="KW-0723">Serine/threonine-protein kinase</keyword>
<keyword evidence="10" id="KW-0472">Membrane</keyword>
<feature type="domain" description="Protein kinase" evidence="14">
    <location>
        <begin position="24"/>
        <end position="338"/>
    </location>
</feature>
<evidence type="ECO:0000256" key="1">
    <source>
        <dbReference type="ARBA" id="ARBA00004167"/>
    </source>
</evidence>
<dbReference type="ExpressionAtlas" id="A5C8D6">
    <property type="expression patterns" value="baseline and differential"/>
</dbReference>
<name>A5C8D6_VITVI</name>
<dbReference type="SUPFAM" id="SSF56112">
    <property type="entry name" value="Protein kinase-like (PK-like)"/>
    <property type="match status" value="1"/>
</dbReference>
<keyword evidence="8 12" id="KW-0067">ATP-binding</keyword>
<keyword evidence="4" id="KW-0808">Transferase</keyword>
<dbReference type="InterPro" id="IPR008271">
    <property type="entry name" value="Ser/Thr_kinase_AS"/>
</dbReference>
<keyword evidence="3" id="KW-0597">Phosphoprotein</keyword>
<evidence type="ECO:0000256" key="13">
    <source>
        <dbReference type="RuleBase" id="RU000304"/>
    </source>
</evidence>
<dbReference type="InterPro" id="IPR017441">
    <property type="entry name" value="Protein_kinase_ATP_BS"/>
</dbReference>
<feature type="binding site" evidence="12">
    <location>
        <position position="52"/>
    </location>
    <ligand>
        <name>ATP</name>
        <dbReference type="ChEBI" id="CHEBI:30616"/>
    </ligand>
</feature>
<keyword evidence="9" id="KW-1133">Transmembrane helix</keyword>